<protein>
    <submittedName>
        <fullName evidence="2">Uncharacterized protein</fullName>
    </submittedName>
</protein>
<dbReference type="Proteomes" id="UP000552883">
    <property type="component" value="Unassembled WGS sequence"/>
</dbReference>
<evidence type="ECO:0000313" key="3">
    <source>
        <dbReference type="Proteomes" id="UP000552883"/>
    </source>
</evidence>
<name>A0A840X7L6_9MICO</name>
<feature type="compositionally biased region" description="Polar residues" evidence="1">
    <location>
        <begin position="1"/>
        <end position="12"/>
    </location>
</feature>
<proteinExistence type="predicted"/>
<sequence length="52" mass="5372">MPTWTADFTGNPASLGTSTSTSTLATPLDGDTDSSTVSTLSPYIVFNCVIKT</sequence>
<accession>A0A840X7L6</accession>
<organism evidence="2 3">
    <name type="scientific">Microcella frigidaquae</name>
    <dbReference type="NCBI Taxonomy" id="424758"/>
    <lineage>
        <taxon>Bacteria</taxon>
        <taxon>Bacillati</taxon>
        <taxon>Actinomycetota</taxon>
        <taxon>Actinomycetes</taxon>
        <taxon>Micrococcales</taxon>
        <taxon>Microbacteriaceae</taxon>
        <taxon>Microcella</taxon>
    </lineage>
</organism>
<comment type="caution">
    <text evidence="2">The sequence shown here is derived from an EMBL/GenBank/DDBJ whole genome shotgun (WGS) entry which is preliminary data.</text>
</comment>
<feature type="compositionally biased region" description="Low complexity" evidence="1">
    <location>
        <begin position="13"/>
        <end position="26"/>
    </location>
</feature>
<keyword evidence="3" id="KW-1185">Reference proteome</keyword>
<dbReference type="EMBL" id="JACHBS010000001">
    <property type="protein sequence ID" value="MBB5617194.1"/>
    <property type="molecule type" value="Genomic_DNA"/>
</dbReference>
<feature type="region of interest" description="Disordered" evidence="1">
    <location>
        <begin position="1"/>
        <end position="35"/>
    </location>
</feature>
<evidence type="ECO:0000313" key="2">
    <source>
        <dbReference type="EMBL" id="MBB5617194.1"/>
    </source>
</evidence>
<gene>
    <name evidence="2" type="ORF">BJ959_000690</name>
</gene>
<dbReference type="RefSeq" id="WP_153982566.1">
    <property type="nucleotide sequence ID" value="NZ_BAAANZ010000009.1"/>
</dbReference>
<reference evidence="2 3" key="1">
    <citation type="submission" date="2020-08" db="EMBL/GenBank/DDBJ databases">
        <title>Sequencing the genomes of 1000 actinobacteria strains.</title>
        <authorList>
            <person name="Klenk H.-P."/>
        </authorList>
    </citation>
    <scope>NUCLEOTIDE SEQUENCE [LARGE SCALE GENOMIC DNA]</scope>
    <source>
        <strain evidence="2 3">DSM 23889</strain>
    </source>
</reference>
<evidence type="ECO:0000256" key="1">
    <source>
        <dbReference type="SAM" id="MobiDB-lite"/>
    </source>
</evidence>
<dbReference type="AlphaFoldDB" id="A0A840X7L6"/>